<evidence type="ECO:0000256" key="1">
    <source>
        <dbReference type="SAM" id="MobiDB-lite"/>
    </source>
</evidence>
<gene>
    <name evidence="2" type="ORF">K443DRAFT_581423</name>
</gene>
<keyword evidence="3" id="KW-1185">Reference proteome</keyword>
<protein>
    <submittedName>
        <fullName evidence="2">Uncharacterized protein</fullName>
    </submittedName>
</protein>
<feature type="compositionally biased region" description="Pro residues" evidence="1">
    <location>
        <begin position="54"/>
        <end position="66"/>
    </location>
</feature>
<dbReference type="EMBL" id="KN838613">
    <property type="protein sequence ID" value="KIK01054.1"/>
    <property type="molecule type" value="Genomic_DNA"/>
</dbReference>
<name>A0A0C9XHP6_9AGAR</name>
<feature type="region of interest" description="Disordered" evidence="1">
    <location>
        <begin position="1"/>
        <end position="27"/>
    </location>
</feature>
<proteinExistence type="predicted"/>
<reference evidence="3" key="2">
    <citation type="submission" date="2015-01" db="EMBL/GenBank/DDBJ databases">
        <title>Evolutionary Origins and Diversification of the Mycorrhizal Mutualists.</title>
        <authorList>
            <consortium name="DOE Joint Genome Institute"/>
            <consortium name="Mycorrhizal Genomics Consortium"/>
            <person name="Kohler A."/>
            <person name="Kuo A."/>
            <person name="Nagy L.G."/>
            <person name="Floudas D."/>
            <person name="Copeland A."/>
            <person name="Barry K.W."/>
            <person name="Cichocki N."/>
            <person name="Veneault-Fourrey C."/>
            <person name="LaButti K."/>
            <person name="Lindquist E.A."/>
            <person name="Lipzen A."/>
            <person name="Lundell T."/>
            <person name="Morin E."/>
            <person name="Murat C."/>
            <person name="Riley R."/>
            <person name="Ohm R."/>
            <person name="Sun H."/>
            <person name="Tunlid A."/>
            <person name="Henrissat B."/>
            <person name="Grigoriev I.V."/>
            <person name="Hibbett D.S."/>
            <person name="Martin F."/>
        </authorList>
    </citation>
    <scope>NUCLEOTIDE SEQUENCE [LARGE SCALE GENOMIC DNA]</scope>
    <source>
        <strain evidence="3">LaAM-08-1</strain>
    </source>
</reference>
<dbReference type="AlphaFoldDB" id="A0A0C9XHP6"/>
<accession>A0A0C9XHP6</accession>
<evidence type="ECO:0000313" key="2">
    <source>
        <dbReference type="EMBL" id="KIK01054.1"/>
    </source>
</evidence>
<dbReference type="Proteomes" id="UP000054477">
    <property type="component" value="Unassembled WGS sequence"/>
</dbReference>
<reference evidence="2 3" key="1">
    <citation type="submission" date="2014-04" db="EMBL/GenBank/DDBJ databases">
        <authorList>
            <consortium name="DOE Joint Genome Institute"/>
            <person name="Kuo A."/>
            <person name="Kohler A."/>
            <person name="Nagy L.G."/>
            <person name="Floudas D."/>
            <person name="Copeland A."/>
            <person name="Barry K.W."/>
            <person name="Cichocki N."/>
            <person name="Veneault-Fourrey C."/>
            <person name="LaButti K."/>
            <person name="Lindquist E.A."/>
            <person name="Lipzen A."/>
            <person name="Lundell T."/>
            <person name="Morin E."/>
            <person name="Murat C."/>
            <person name="Sun H."/>
            <person name="Tunlid A."/>
            <person name="Henrissat B."/>
            <person name="Grigoriev I.V."/>
            <person name="Hibbett D.S."/>
            <person name="Martin F."/>
            <person name="Nordberg H.P."/>
            <person name="Cantor M.N."/>
            <person name="Hua S.X."/>
        </authorList>
    </citation>
    <scope>NUCLEOTIDE SEQUENCE [LARGE SCALE GENOMIC DNA]</scope>
    <source>
        <strain evidence="2 3">LaAM-08-1</strain>
    </source>
</reference>
<dbReference type="HOGENOM" id="CLU_1475408_0_0_1"/>
<organism evidence="2 3">
    <name type="scientific">Laccaria amethystina LaAM-08-1</name>
    <dbReference type="NCBI Taxonomy" id="1095629"/>
    <lineage>
        <taxon>Eukaryota</taxon>
        <taxon>Fungi</taxon>
        <taxon>Dikarya</taxon>
        <taxon>Basidiomycota</taxon>
        <taxon>Agaricomycotina</taxon>
        <taxon>Agaricomycetes</taxon>
        <taxon>Agaricomycetidae</taxon>
        <taxon>Agaricales</taxon>
        <taxon>Agaricineae</taxon>
        <taxon>Hydnangiaceae</taxon>
        <taxon>Laccaria</taxon>
    </lineage>
</organism>
<sequence length="183" mass="20635">MVAPTLTPHRAPRTSRASVRSQRRHPTVRCSSLRHPCVHGKIPRFQLSLSQPLPSQPLPTQVPPSQPLSVAARGERYRQEHGEHDHYKFGPCVTITAVFRASIAYHVQPYLQVVPVVLFPHRIDMSTVCAQRRYFHLSSQRRLATFLARTVNKGVRVAGFHCKIIPSLYQCSTEPGACTELVQ</sequence>
<feature type="region of interest" description="Disordered" evidence="1">
    <location>
        <begin position="53"/>
        <end position="72"/>
    </location>
</feature>
<evidence type="ECO:0000313" key="3">
    <source>
        <dbReference type="Proteomes" id="UP000054477"/>
    </source>
</evidence>